<evidence type="ECO:0000256" key="1">
    <source>
        <dbReference type="SAM" id="MobiDB-lite"/>
    </source>
</evidence>
<accession>A0AAD4WRI4</accession>
<name>A0AAD4WRI4_PRUDU</name>
<feature type="region of interest" description="Disordered" evidence="1">
    <location>
        <begin position="1"/>
        <end position="20"/>
    </location>
</feature>
<evidence type="ECO:0000313" key="3">
    <source>
        <dbReference type="Proteomes" id="UP001054821"/>
    </source>
</evidence>
<organism evidence="2 3">
    <name type="scientific">Prunus dulcis</name>
    <name type="common">Almond</name>
    <name type="synonym">Amygdalus dulcis</name>
    <dbReference type="NCBI Taxonomy" id="3755"/>
    <lineage>
        <taxon>Eukaryota</taxon>
        <taxon>Viridiplantae</taxon>
        <taxon>Streptophyta</taxon>
        <taxon>Embryophyta</taxon>
        <taxon>Tracheophyta</taxon>
        <taxon>Spermatophyta</taxon>
        <taxon>Magnoliopsida</taxon>
        <taxon>eudicotyledons</taxon>
        <taxon>Gunneridae</taxon>
        <taxon>Pentapetalae</taxon>
        <taxon>rosids</taxon>
        <taxon>fabids</taxon>
        <taxon>Rosales</taxon>
        <taxon>Rosaceae</taxon>
        <taxon>Amygdaloideae</taxon>
        <taxon>Amygdaleae</taxon>
        <taxon>Prunus</taxon>
    </lineage>
</organism>
<proteinExistence type="predicted"/>
<keyword evidence="3" id="KW-1185">Reference proteome</keyword>
<sequence length="76" mass="8285">MTDDNFTTTDIQSNKTPSRFPPAVLTKKEIKVASTSCPKTAALHHLVTAATAVLNYQTTLVHLFLAKNIQKGCNAR</sequence>
<feature type="compositionally biased region" description="Polar residues" evidence="1">
    <location>
        <begin position="1"/>
        <end position="17"/>
    </location>
</feature>
<evidence type="ECO:0000313" key="2">
    <source>
        <dbReference type="EMBL" id="KAI5347056.1"/>
    </source>
</evidence>
<gene>
    <name evidence="2" type="ORF">L3X38_014935</name>
</gene>
<dbReference type="AlphaFoldDB" id="A0AAD4WRI4"/>
<comment type="caution">
    <text evidence="2">The sequence shown here is derived from an EMBL/GenBank/DDBJ whole genome shotgun (WGS) entry which is preliminary data.</text>
</comment>
<dbReference type="EMBL" id="JAJFAZ020000002">
    <property type="protein sequence ID" value="KAI5347056.1"/>
    <property type="molecule type" value="Genomic_DNA"/>
</dbReference>
<reference evidence="2 3" key="1">
    <citation type="journal article" date="2022" name="G3 (Bethesda)">
        <title>Whole-genome sequence and methylome profiling of the almond [Prunus dulcis (Mill.) D.A. Webb] cultivar 'Nonpareil'.</title>
        <authorList>
            <person name="D'Amico-Willman K.M."/>
            <person name="Ouma W.Z."/>
            <person name="Meulia T."/>
            <person name="Sideli G.M."/>
            <person name="Gradziel T.M."/>
            <person name="Fresnedo-Ramirez J."/>
        </authorList>
    </citation>
    <scope>NUCLEOTIDE SEQUENCE [LARGE SCALE GENOMIC DNA]</scope>
    <source>
        <strain evidence="2">Clone GOH B32 T37-40</strain>
    </source>
</reference>
<protein>
    <submittedName>
        <fullName evidence="2">Uncharacterized protein</fullName>
    </submittedName>
</protein>
<dbReference type="Proteomes" id="UP001054821">
    <property type="component" value="Chromosome 2"/>
</dbReference>